<dbReference type="EMBL" id="JAJVDC020000107">
    <property type="protein sequence ID" value="KAL1624357.1"/>
    <property type="molecule type" value="Genomic_DNA"/>
</dbReference>
<dbReference type="InterPro" id="IPR045087">
    <property type="entry name" value="Cu-oxidase_fam"/>
</dbReference>
<evidence type="ECO:0000256" key="1">
    <source>
        <dbReference type="ARBA" id="ARBA00010609"/>
    </source>
</evidence>
<keyword evidence="2" id="KW-0479">Metal-binding</keyword>
<evidence type="ECO:0008006" key="10">
    <source>
        <dbReference type="Google" id="ProtNLM"/>
    </source>
</evidence>
<organism evidence="8 9">
    <name type="scientific">Neofusicoccum ribis</name>
    <dbReference type="NCBI Taxonomy" id="45134"/>
    <lineage>
        <taxon>Eukaryota</taxon>
        <taxon>Fungi</taxon>
        <taxon>Dikarya</taxon>
        <taxon>Ascomycota</taxon>
        <taxon>Pezizomycotina</taxon>
        <taxon>Dothideomycetes</taxon>
        <taxon>Dothideomycetes incertae sedis</taxon>
        <taxon>Botryosphaeriales</taxon>
        <taxon>Botryosphaeriaceae</taxon>
        <taxon>Neofusicoccum</taxon>
    </lineage>
</organism>
<dbReference type="SUPFAM" id="SSF49503">
    <property type="entry name" value="Cupredoxins"/>
    <property type="match status" value="3"/>
</dbReference>
<evidence type="ECO:0000313" key="9">
    <source>
        <dbReference type="Proteomes" id="UP001521116"/>
    </source>
</evidence>
<dbReference type="Pfam" id="PF00394">
    <property type="entry name" value="Cu-oxidase"/>
    <property type="match status" value="1"/>
</dbReference>
<dbReference type="InterPro" id="IPR001117">
    <property type="entry name" value="Cu-oxidase_2nd"/>
</dbReference>
<dbReference type="PROSITE" id="PS00080">
    <property type="entry name" value="MULTICOPPER_OXIDASE2"/>
    <property type="match status" value="1"/>
</dbReference>
<keyword evidence="4" id="KW-0186">Copper</keyword>
<evidence type="ECO:0000256" key="2">
    <source>
        <dbReference type="ARBA" id="ARBA00022723"/>
    </source>
</evidence>
<dbReference type="Pfam" id="PF07731">
    <property type="entry name" value="Cu-oxidase_2"/>
    <property type="match status" value="1"/>
</dbReference>
<dbReference type="InterPro" id="IPR002355">
    <property type="entry name" value="Cu_oxidase_Cu_BS"/>
</dbReference>
<evidence type="ECO:0000259" key="6">
    <source>
        <dbReference type="Pfam" id="PF07731"/>
    </source>
</evidence>
<dbReference type="PROSITE" id="PS00079">
    <property type="entry name" value="MULTICOPPER_OXIDASE1"/>
    <property type="match status" value="1"/>
</dbReference>
<dbReference type="InterPro" id="IPR033138">
    <property type="entry name" value="Cu_oxidase_CS"/>
</dbReference>
<dbReference type="InterPro" id="IPR011706">
    <property type="entry name" value="Cu-oxidase_C"/>
</dbReference>
<feature type="domain" description="Plastocyanin-like" evidence="6">
    <location>
        <begin position="412"/>
        <end position="540"/>
    </location>
</feature>
<evidence type="ECO:0000256" key="4">
    <source>
        <dbReference type="ARBA" id="ARBA00023008"/>
    </source>
</evidence>
<comment type="similarity">
    <text evidence="1">Belongs to the multicopper oxidase family.</text>
</comment>
<dbReference type="Gene3D" id="2.60.40.420">
    <property type="entry name" value="Cupredoxins - blue copper proteins"/>
    <property type="match status" value="3"/>
</dbReference>
<feature type="domain" description="Plastocyanin-like" evidence="5">
    <location>
        <begin position="184"/>
        <end position="345"/>
    </location>
</feature>
<dbReference type="Pfam" id="PF07732">
    <property type="entry name" value="Cu-oxidase_3"/>
    <property type="match status" value="1"/>
</dbReference>
<keyword evidence="9" id="KW-1185">Reference proteome</keyword>
<evidence type="ECO:0000259" key="7">
    <source>
        <dbReference type="Pfam" id="PF07732"/>
    </source>
</evidence>
<evidence type="ECO:0000313" key="8">
    <source>
        <dbReference type="EMBL" id="KAL1624357.1"/>
    </source>
</evidence>
<dbReference type="CDD" id="cd13854">
    <property type="entry name" value="CuRO_1_MaLCC_like"/>
    <property type="match status" value="1"/>
</dbReference>
<name>A0ABR3SLS3_9PEZI</name>
<dbReference type="InterPro" id="IPR011707">
    <property type="entry name" value="Cu-oxidase-like_N"/>
</dbReference>
<accession>A0ABR3SLS3</accession>
<evidence type="ECO:0000256" key="3">
    <source>
        <dbReference type="ARBA" id="ARBA00023002"/>
    </source>
</evidence>
<sequence>MPLRGSNLGTLDAPYLPDFLTSNPLPDGFPWGNRNGQNDPFCDPPNTGVTRYYDFTVARGHLLSDGFNKSGIYVNGQFPGPAIEANWGDWIEVRVHNNITGPEEGTSLHWHGILQKGTQWYDGVPGVTQCPIAPGSSFTYRFRADVYGTSWWHSHFSAQYTMGVFGPLTVYGPKNEDYDIDIGPVMLGDYFYSDYTDVLKNVTSNSSDFSVYVPGSDNNLINGKNSFNCSNAAPGVDCVPNAGLPQFRFQPGKIHRLRLMNVGASGLQHFSIDGHKMKIIAQDFEPLVPYKADFVTLGAAQRTDVLVTADADPQSTYWIRSTISKNCTAFAKVREAFAILSYEGNDDINLPTTMISDAAAAADEKTFLCKNDDLEKTVPLFPKEMDPEPDMTLTILVDLFTNYTGHHVFTMNNISQWTNYNDPVLSLANQKNFSYPNPKWNVYNMGGSRTVRIVLNTNYESPHPMHLHGHSFQVLSEGPGSWNGTIVNPQNPARRDTHIQRIFGHLVIQFETDNPGIWSYHCHIAWHASMGLNMQIVERPYELQNVQIPMVMEQTCLTPSASTQKLTLMGLPRELRDKIYDFVVEQNATSFATLSPMKVPVACVVSKQMRTEALARYLANVRWEFDLRKYPTIYDQEGFILNWEFKVTEGDKHLLKKWLMFLAEDAHHLARFKIICDIKNYRWEVYISLVPDREPSGARNVDVDKRDENGQPIGLLMWEPPVGDLPARVWKDTFHSSAEIRENDDDPITYNDESVDKNLKQDINEYIEDEVVKQLTQKRIEGTLTGSDIKQALLNLTSHTFDGC</sequence>
<reference evidence="8 9" key="1">
    <citation type="submission" date="2024-02" db="EMBL/GenBank/DDBJ databases">
        <title>De novo assembly and annotation of 12 fungi associated with fruit tree decline syndrome in Ontario, Canada.</title>
        <authorList>
            <person name="Sulman M."/>
            <person name="Ellouze W."/>
            <person name="Ilyukhin E."/>
        </authorList>
    </citation>
    <scope>NUCLEOTIDE SEQUENCE [LARGE SCALE GENOMIC DNA]</scope>
    <source>
        <strain evidence="8 9">M1-105</strain>
    </source>
</reference>
<keyword evidence="3" id="KW-0560">Oxidoreductase</keyword>
<dbReference type="PANTHER" id="PTHR11709">
    <property type="entry name" value="MULTI-COPPER OXIDASE"/>
    <property type="match status" value="1"/>
</dbReference>
<evidence type="ECO:0000259" key="5">
    <source>
        <dbReference type="Pfam" id="PF00394"/>
    </source>
</evidence>
<protein>
    <recommendedName>
        <fullName evidence="10">Laccase</fullName>
    </recommendedName>
</protein>
<gene>
    <name evidence="8" type="ORF">SLS56_007826</name>
</gene>
<comment type="caution">
    <text evidence="8">The sequence shown here is derived from an EMBL/GenBank/DDBJ whole genome shotgun (WGS) entry which is preliminary data.</text>
</comment>
<feature type="domain" description="Plastocyanin-like" evidence="7">
    <location>
        <begin position="63"/>
        <end position="174"/>
    </location>
</feature>
<proteinExistence type="inferred from homology"/>
<dbReference type="Proteomes" id="UP001521116">
    <property type="component" value="Unassembled WGS sequence"/>
</dbReference>
<dbReference type="CDD" id="cd13901">
    <property type="entry name" value="CuRO_3_MaLCC_like"/>
    <property type="match status" value="1"/>
</dbReference>
<dbReference type="InterPro" id="IPR008972">
    <property type="entry name" value="Cupredoxin"/>
</dbReference>
<dbReference type="PANTHER" id="PTHR11709:SF145">
    <property type="entry name" value="LCC1"/>
    <property type="match status" value="1"/>
</dbReference>